<dbReference type="InterPro" id="IPR005225">
    <property type="entry name" value="Small_GTP-bd"/>
</dbReference>
<dbReference type="AlphaFoldDB" id="Q54N82"/>
<name>Q54N82_DICDI</name>
<accession>Q54N82</accession>
<dbReference type="FunFam" id="3.40.50.300:FF:001799">
    <property type="entry name" value="Rac2 family GTP-binding protein, putative"/>
    <property type="match status" value="1"/>
</dbReference>
<keyword evidence="6" id="KW-0342">GTP-binding</keyword>
<proteinExistence type="inferred from homology"/>
<dbReference type="GO" id="GO:0031410">
    <property type="term" value="C:cytoplasmic vesicle"/>
    <property type="evidence" value="ECO:0000318"/>
    <property type="project" value="GO_Central"/>
</dbReference>
<feature type="region of interest" description="Disordered" evidence="10">
    <location>
        <begin position="253"/>
        <end position="376"/>
    </location>
</feature>
<dbReference type="SMART" id="SM00173">
    <property type="entry name" value="RAS"/>
    <property type="match status" value="1"/>
</dbReference>
<feature type="compositionally biased region" description="Basic and acidic residues" evidence="10">
    <location>
        <begin position="253"/>
        <end position="283"/>
    </location>
</feature>
<dbReference type="dictyBase" id="DDB_G0285453">
    <property type="gene designation" value="racP"/>
</dbReference>
<dbReference type="Reactome" id="R-DDI-9013404">
    <property type="pathway name" value="RAC2 GTPase cycle"/>
</dbReference>
<keyword evidence="7" id="KW-0472">Membrane</keyword>
<evidence type="ECO:0000256" key="10">
    <source>
        <dbReference type="SAM" id="MobiDB-lite"/>
    </source>
</evidence>
<dbReference type="GO" id="GO:0007163">
    <property type="term" value="P:establishment or maintenance of cell polarity"/>
    <property type="evidence" value="ECO:0000318"/>
    <property type="project" value="GO_Central"/>
</dbReference>
<keyword evidence="4" id="KW-0488">Methylation</keyword>
<dbReference type="Reactome" id="R-DDI-9013408">
    <property type="pathway name" value="RHOG GTPase cycle"/>
</dbReference>
<dbReference type="FunCoup" id="Q54N82">
    <property type="interactions" value="72"/>
</dbReference>
<dbReference type="GO" id="GO:0008360">
    <property type="term" value="P:regulation of cell shape"/>
    <property type="evidence" value="ECO:0000318"/>
    <property type="project" value="GO_Central"/>
</dbReference>
<gene>
    <name evidence="11" type="primary">racP</name>
    <name evidence="11" type="ORF">DDB_G0285453</name>
</gene>
<feature type="region of interest" description="Disordered" evidence="10">
    <location>
        <begin position="169"/>
        <end position="191"/>
    </location>
</feature>
<evidence type="ECO:0000256" key="5">
    <source>
        <dbReference type="ARBA" id="ARBA00022741"/>
    </source>
</evidence>
<keyword evidence="3" id="KW-1003">Cell membrane</keyword>
<dbReference type="GO" id="GO:0003924">
    <property type="term" value="F:GTPase activity"/>
    <property type="evidence" value="ECO:0000318"/>
    <property type="project" value="GO_Central"/>
</dbReference>
<dbReference type="SUPFAM" id="SSF52540">
    <property type="entry name" value="P-loop containing nucleoside triphosphate hydrolases"/>
    <property type="match status" value="1"/>
</dbReference>
<feature type="compositionally biased region" description="Low complexity" evidence="10">
    <location>
        <begin position="176"/>
        <end position="185"/>
    </location>
</feature>
<dbReference type="Reactome" id="R-DDI-9013422">
    <property type="pathway name" value="RHOBTB1 GTPase cycle"/>
</dbReference>
<dbReference type="STRING" id="44689.Q54N82"/>
<protein>
    <submittedName>
        <fullName evidence="11">Rho GTPase</fullName>
    </submittedName>
</protein>
<comment type="similarity">
    <text evidence="2">Belongs to the small GTPase superfamily. Rho family.</text>
</comment>
<dbReference type="Reactome" id="R-DDI-6798695">
    <property type="pathway name" value="Neutrophil degranulation"/>
</dbReference>
<dbReference type="VEuPathDB" id="AmoebaDB:DDB_G0285453"/>
<dbReference type="PROSITE" id="PS51421">
    <property type="entry name" value="RAS"/>
    <property type="match status" value="1"/>
</dbReference>
<dbReference type="SMART" id="SM00175">
    <property type="entry name" value="RAB"/>
    <property type="match status" value="1"/>
</dbReference>
<dbReference type="GO" id="GO:0042995">
    <property type="term" value="C:cell projection"/>
    <property type="evidence" value="ECO:0000318"/>
    <property type="project" value="GO_Central"/>
</dbReference>
<feature type="compositionally biased region" description="Low complexity" evidence="10">
    <location>
        <begin position="1"/>
        <end position="15"/>
    </location>
</feature>
<sequence length="376" mass="41191">MSSPPTTTTTTTTSTGGNQETPKAIPPAPIEDKSAERIKKRDPGNITKVIKCGVVGDGTVGKTTLLLSYITQAFITEYTPTVFDNFSAIEEVDDGKLVNVILWDTAGQDDYAQIRTTCYTNCRYDVFLLCFSVVNRDSFDNVKYKWLPELKANSPGTPFILVGTKTDMRDQQTGGSPTNTTSSPPIAGNNQTLNNIITFKEGQKRAKEIKAFNYMECTSRDSSSVAKVVLEAINIIIEKEKLKRVNNEKLWKSQVKKEEKESKKEEKERAKYIEKQKLKEEKSNGSVNNSNNNSNSNNNNSNNNNNNSNSSSNNNISGNKDNNNSTPNKSLSSSSSSDKKQQPSSPSSAASPSTPSSPSPLEGTSPKQDKKINADN</sequence>
<dbReference type="GO" id="GO:0007264">
    <property type="term" value="P:small GTPase-mediated signal transduction"/>
    <property type="evidence" value="ECO:0007669"/>
    <property type="project" value="InterPro"/>
</dbReference>
<dbReference type="GO" id="GO:0005856">
    <property type="term" value="C:cytoskeleton"/>
    <property type="evidence" value="ECO:0000318"/>
    <property type="project" value="GO_Central"/>
</dbReference>
<dbReference type="GO" id="GO:0019901">
    <property type="term" value="F:protein kinase binding"/>
    <property type="evidence" value="ECO:0000318"/>
    <property type="project" value="GO_Central"/>
</dbReference>
<dbReference type="GO" id="GO:0007165">
    <property type="term" value="P:signal transduction"/>
    <property type="evidence" value="ECO:0000318"/>
    <property type="project" value="GO_Central"/>
</dbReference>
<keyword evidence="9" id="KW-0636">Prenylation</keyword>
<keyword evidence="5" id="KW-0547">Nucleotide-binding</keyword>
<evidence type="ECO:0000313" key="11">
    <source>
        <dbReference type="EMBL" id="EAL64564.1"/>
    </source>
</evidence>
<dbReference type="NCBIfam" id="TIGR00231">
    <property type="entry name" value="small_GTP"/>
    <property type="match status" value="1"/>
</dbReference>
<dbReference type="Gene3D" id="3.40.50.300">
    <property type="entry name" value="P-loop containing nucleotide triphosphate hydrolases"/>
    <property type="match status" value="1"/>
</dbReference>
<dbReference type="PhylomeDB" id="Q54N82"/>
<dbReference type="PANTHER" id="PTHR24072">
    <property type="entry name" value="RHO FAMILY GTPASE"/>
    <property type="match status" value="1"/>
</dbReference>
<evidence type="ECO:0000256" key="7">
    <source>
        <dbReference type="ARBA" id="ARBA00023136"/>
    </source>
</evidence>
<dbReference type="GO" id="GO:0032956">
    <property type="term" value="P:regulation of actin cytoskeleton organization"/>
    <property type="evidence" value="ECO:0000318"/>
    <property type="project" value="GO_Central"/>
</dbReference>
<evidence type="ECO:0000313" key="12">
    <source>
        <dbReference type="Proteomes" id="UP000002195"/>
    </source>
</evidence>
<dbReference type="GO" id="GO:0005525">
    <property type="term" value="F:GTP binding"/>
    <property type="evidence" value="ECO:0000318"/>
    <property type="project" value="GO_Central"/>
</dbReference>
<dbReference type="RefSeq" id="XP_638061.1">
    <property type="nucleotide sequence ID" value="XM_632969.1"/>
</dbReference>
<evidence type="ECO:0000256" key="8">
    <source>
        <dbReference type="ARBA" id="ARBA00023288"/>
    </source>
</evidence>
<dbReference type="PRINTS" id="PR00449">
    <property type="entry name" value="RASTRNSFRMNG"/>
</dbReference>
<dbReference type="InterPro" id="IPR001806">
    <property type="entry name" value="Small_GTPase"/>
</dbReference>
<keyword evidence="12" id="KW-1185">Reference proteome</keyword>
<dbReference type="OMA" id="YITQAFI"/>
<organism evidence="11 12">
    <name type="scientific">Dictyostelium discoideum</name>
    <name type="common">Social amoeba</name>
    <dbReference type="NCBI Taxonomy" id="44689"/>
    <lineage>
        <taxon>Eukaryota</taxon>
        <taxon>Amoebozoa</taxon>
        <taxon>Evosea</taxon>
        <taxon>Eumycetozoa</taxon>
        <taxon>Dictyostelia</taxon>
        <taxon>Dictyosteliales</taxon>
        <taxon>Dictyosteliaceae</taxon>
        <taxon>Dictyostelium</taxon>
    </lineage>
</organism>
<evidence type="ECO:0000256" key="9">
    <source>
        <dbReference type="ARBA" id="ARBA00023289"/>
    </source>
</evidence>
<dbReference type="eggNOG" id="KOG0393">
    <property type="taxonomic scope" value="Eukaryota"/>
</dbReference>
<comment type="subcellular location">
    <subcellularLocation>
        <location evidence="1">Cell membrane</location>
        <topology evidence="1">Lipid-anchor</topology>
        <orientation evidence="1">Cytoplasmic side</orientation>
    </subcellularLocation>
</comment>
<dbReference type="SMART" id="SM00174">
    <property type="entry name" value="RHO"/>
    <property type="match status" value="1"/>
</dbReference>
<feature type="compositionally biased region" description="Low complexity" evidence="10">
    <location>
        <begin position="284"/>
        <end position="361"/>
    </location>
</feature>
<dbReference type="HOGENOM" id="CLU_736568_0_0_1"/>
<dbReference type="Reactome" id="R-DDI-9013418">
    <property type="pathway name" value="RHOBTB2 GTPase cycle"/>
</dbReference>
<dbReference type="SMR" id="Q54N82"/>
<dbReference type="GlyGen" id="Q54N82">
    <property type="glycosylation" value="1 site"/>
</dbReference>
<reference evidence="11 12" key="1">
    <citation type="journal article" date="2005" name="Nature">
        <title>The genome of the social amoeba Dictyostelium discoideum.</title>
        <authorList>
            <consortium name="The Dictyostelium discoideum Sequencing Consortium"/>
            <person name="Eichinger L."/>
            <person name="Pachebat J.A."/>
            <person name="Glockner G."/>
            <person name="Rajandream M.A."/>
            <person name="Sucgang R."/>
            <person name="Berriman M."/>
            <person name="Song J."/>
            <person name="Olsen R."/>
            <person name="Szafranski K."/>
            <person name="Xu Q."/>
            <person name="Tunggal B."/>
            <person name="Kummerfeld S."/>
            <person name="Madera M."/>
            <person name="Konfortov B.A."/>
            <person name="Rivero F."/>
            <person name="Bankier A.T."/>
            <person name="Lehmann R."/>
            <person name="Hamlin N."/>
            <person name="Davies R."/>
            <person name="Gaudet P."/>
            <person name="Fey P."/>
            <person name="Pilcher K."/>
            <person name="Chen G."/>
            <person name="Saunders D."/>
            <person name="Sodergren E."/>
            <person name="Davis P."/>
            <person name="Kerhornou A."/>
            <person name="Nie X."/>
            <person name="Hall N."/>
            <person name="Anjard C."/>
            <person name="Hemphill L."/>
            <person name="Bason N."/>
            <person name="Farbrother P."/>
            <person name="Desany B."/>
            <person name="Just E."/>
            <person name="Morio T."/>
            <person name="Rost R."/>
            <person name="Churcher C."/>
            <person name="Cooper J."/>
            <person name="Haydock S."/>
            <person name="van Driessche N."/>
            <person name="Cronin A."/>
            <person name="Goodhead I."/>
            <person name="Muzny D."/>
            <person name="Mourier T."/>
            <person name="Pain A."/>
            <person name="Lu M."/>
            <person name="Harper D."/>
            <person name="Lindsay R."/>
            <person name="Hauser H."/>
            <person name="James K."/>
            <person name="Quiles M."/>
            <person name="Madan Babu M."/>
            <person name="Saito T."/>
            <person name="Buchrieser C."/>
            <person name="Wardroper A."/>
            <person name="Felder M."/>
            <person name="Thangavelu M."/>
            <person name="Johnson D."/>
            <person name="Knights A."/>
            <person name="Loulseged H."/>
            <person name="Mungall K."/>
            <person name="Oliver K."/>
            <person name="Price C."/>
            <person name="Quail M.A."/>
            <person name="Urushihara H."/>
            <person name="Hernandez J."/>
            <person name="Rabbinowitsch E."/>
            <person name="Steffen D."/>
            <person name="Sanders M."/>
            <person name="Ma J."/>
            <person name="Kohara Y."/>
            <person name="Sharp S."/>
            <person name="Simmonds M."/>
            <person name="Spiegler S."/>
            <person name="Tivey A."/>
            <person name="Sugano S."/>
            <person name="White B."/>
            <person name="Walker D."/>
            <person name="Woodward J."/>
            <person name="Winckler T."/>
            <person name="Tanaka Y."/>
            <person name="Shaulsky G."/>
            <person name="Schleicher M."/>
            <person name="Weinstock G."/>
            <person name="Rosenthal A."/>
            <person name="Cox E.C."/>
            <person name="Chisholm R.L."/>
            <person name="Gibbs R."/>
            <person name="Loomis W.F."/>
            <person name="Platzer M."/>
            <person name="Kay R.R."/>
            <person name="Williams J."/>
            <person name="Dear P.H."/>
            <person name="Noegel A.A."/>
            <person name="Barrell B."/>
            <person name="Kuspa A."/>
        </authorList>
    </citation>
    <scope>NUCLEOTIDE SEQUENCE [LARGE SCALE GENOMIC DNA]</scope>
    <source>
        <strain evidence="11 12">AX4</strain>
    </source>
</reference>
<evidence type="ECO:0000256" key="6">
    <source>
        <dbReference type="ARBA" id="ARBA00023134"/>
    </source>
</evidence>
<dbReference type="KEGG" id="ddi:DDB_G0285453"/>
<dbReference type="Proteomes" id="UP000002195">
    <property type="component" value="Unassembled WGS sequence"/>
</dbReference>
<dbReference type="Reactome" id="R-DDI-9013407">
    <property type="pathway name" value="RHOH GTPase cycle"/>
</dbReference>
<dbReference type="InterPro" id="IPR003578">
    <property type="entry name" value="Small_GTPase_Rho"/>
</dbReference>
<dbReference type="PROSITE" id="PS51419">
    <property type="entry name" value="RAB"/>
    <property type="match status" value="1"/>
</dbReference>
<evidence type="ECO:0000256" key="3">
    <source>
        <dbReference type="ARBA" id="ARBA00022475"/>
    </source>
</evidence>
<dbReference type="GO" id="GO:0007015">
    <property type="term" value="P:actin filament organization"/>
    <property type="evidence" value="ECO:0000318"/>
    <property type="project" value="GO_Central"/>
</dbReference>
<evidence type="ECO:0000256" key="1">
    <source>
        <dbReference type="ARBA" id="ARBA00004342"/>
    </source>
</evidence>
<dbReference type="InterPro" id="IPR027417">
    <property type="entry name" value="P-loop_NTPase"/>
</dbReference>
<feature type="compositionally biased region" description="Basic and acidic residues" evidence="10">
    <location>
        <begin position="367"/>
        <end position="376"/>
    </location>
</feature>
<dbReference type="EMBL" id="AAFI02000079">
    <property type="protein sequence ID" value="EAL64564.1"/>
    <property type="molecule type" value="Genomic_DNA"/>
</dbReference>
<evidence type="ECO:0000256" key="4">
    <source>
        <dbReference type="ARBA" id="ARBA00022481"/>
    </source>
</evidence>
<dbReference type="PROSITE" id="PS51420">
    <property type="entry name" value="RHO"/>
    <property type="match status" value="1"/>
</dbReference>
<dbReference type="Pfam" id="PF00071">
    <property type="entry name" value="Ras"/>
    <property type="match status" value="1"/>
</dbReference>
<dbReference type="PaxDb" id="44689-DDB0230013"/>
<comment type="caution">
    <text evidence="11">The sequence shown here is derived from an EMBL/GenBank/DDBJ whole genome shotgun (WGS) entry which is preliminary data.</text>
</comment>
<dbReference type="CDD" id="cd00157">
    <property type="entry name" value="Rho"/>
    <property type="match status" value="1"/>
</dbReference>
<feature type="region of interest" description="Disordered" evidence="10">
    <location>
        <begin position="1"/>
        <end position="33"/>
    </location>
</feature>
<dbReference type="GO" id="GO:0030865">
    <property type="term" value="P:cortical cytoskeleton organization"/>
    <property type="evidence" value="ECO:0000318"/>
    <property type="project" value="GO_Central"/>
</dbReference>
<dbReference type="GO" id="GO:0005886">
    <property type="term" value="C:plasma membrane"/>
    <property type="evidence" value="ECO:0000318"/>
    <property type="project" value="GO_Central"/>
</dbReference>
<dbReference type="GeneID" id="8625107"/>
<dbReference type="InParanoid" id="Q54N82"/>
<evidence type="ECO:0000256" key="2">
    <source>
        <dbReference type="ARBA" id="ARBA00010142"/>
    </source>
</evidence>
<keyword evidence="8" id="KW-0449">Lipoprotein</keyword>